<accession>A0A5F2EUT0</accession>
<accession>A0A2S0WJE5</accession>
<protein>
    <submittedName>
        <fullName evidence="1">Uncharacterized protein</fullName>
    </submittedName>
</protein>
<organism evidence="1 2">
    <name type="scientific">Aeromicrobium chenweiae</name>
    <dbReference type="NCBI Taxonomy" id="2079793"/>
    <lineage>
        <taxon>Bacteria</taxon>
        <taxon>Bacillati</taxon>
        <taxon>Actinomycetota</taxon>
        <taxon>Actinomycetes</taxon>
        <taxon>Propionibacteriales</taxon>
        <taxon>Nocardioidaceae</taxon>
        <taxon>Aeromicrobium</taxon>
    </lineage>
</organism>
<reference evidence="2" key="1">
    <citation type="submission" date="2018-01" db="EMBL/GenBank/DDBJ databases">
        <authorList>
            <person name="Li J."/>
        </authorList>
    </citation>
    <scope>NUCLEOTIDE SEQUENCE [LARGE SCALE GENOMIC DNA]</scope>
    <source>
        <strain evidence="2">592</strain>
    </source>
</reference>
<name>A0A2S0WJE5_9ACTN</name>
<dbReference type="AlphaFoldDB" id="A0A2S0WJE5"/>
<dbReference type="EMBL" id="CP026952">
    <property type="protein sequence ID" value="AWB91412.1"/>
    <property type="molecule type" value="Genomic_DNA"/>
</dbReference>
<keyword evidence="2" id="KW-1185">Reference proteome</keyword>
<dbReference type="KEGG" id="aez:C3E78_03805"/>
<evidence type="ECO:0000313" key="2">
    <source>
        <dbReference type="Proteomes" id="UP000244384"/>
    </source>
</evidence>
<dbReference type="RefSeq" id="WP_108577058.1">
    <property type="nucleotide sequence ID" value="NZ_CP026952.1"/>
</dbReference>
<sequence length="231" mass="23161">MGKVALRGGSAGAVIGILVSQLIGLAVIGTDDIPSFADREDLPVMYVIAAVIGAVVGFVVGLAGLAVGRGVADATTGSPARRRLRGALAAGLASGALSLFTVSPLLSARSLIALVVLAVVGAVAAWVLLPGVVDLGTPPTPRHESPARPVVAVVVEAPSTPRRVLVTLAGALVGAFLGAQVLMTIVGDLTSLGRTTYDVVSFVVLGVLLVVIGAVLWRATGRSARRSRPTA</sequence>
<evidence type="ECO:0000313" key="1">
    <source>
        <dbReference type="EMBL" id="AWB91412.1"/>
    </source>
</evidence>
<dbReference type="Proteomes" id="UP000244384">
    <property type="component" value="Chromosome"/>
</dbReference>
<gene>
    <name evidence="1" type="ORF">C3E78_03805</name>
</gene>
<proteinExistence type="predicted"/>